<evidence type="ECO:0000313" key="6">
    <source>
        <dbReference type="Proteomes" id="UP000245783"/>
    </source>
</evidence>
<dbReference type="OrthoDB" id="19091at2759"/>
<dbReference type="InterPro" id="IPR001129">
    <property type="entry name" value="Membr-assoc_MAPEG"/>
</dbReference>
<dbReference type="SUPFAM" id="SSF161084">
    <property type="entry name" value="MAPEG domain-like"/>
    <property type="match status" value="1"/>
</dbReference>
<dbReference type="Proteomes" id="UP000245783">
    <property type="component" value="Unassembled WGS sequence"/>
</dbReference>
<reference evidence="5 6" key="1">
    <citation type="journal article" date="2018" name="Mol. Biol. Evol.">
        <title>Broad Genomic Sampling Reveals a Smut Pathogenic Ancestry of the Fungal Clade Ustilaginomycotina.</title>
        <authorList>
            <person name="Kijpornyongpan T."/>
            <person name="Mondo S.J."/>
            <person name="Barry K."/>
            <person name="Sandor L."/>
            <person name="Lee J."/>
            <person name="Lipzen A."/>
            <person name="Pangilinan J."/>
            <person name="LaButti K."/>
            <person name="Hainaut M."/>
            <person name="Henrissat B."/>
            <person name="Grigoriev I.V."/>
            <person name="Spatafora J.W."/>
            <person name="Aime M.C."/>
        </authorList>
    </citation>
    <scope>NUCLEOTIDE SEQUENCE [LARGE SCALE GENOMIC DNA]</scope>
    <source>
        <strain evidence="5 6">MCA 4658</strain>
    </source>
</reference>
<dbReference type="PANTHER" id="PTHR35814:SF1">
    <property type="entry name" value="GLUTATHIONE S-TRANSFERASE-RELATED"/>
    <property type="match status" value="1"/>
</dbReference>
<evidence type="ECO:0000313" key="5">
    <source>
        <dbReference type="EMBL" id="PWN42381.1"/>
    </source>
</evidence>
<keyword evidence="3" id="KW-1133">Transmembrane helix</keyword>
<proteinExistence type="predicted"/>
<comment type="subcellular location">
    <subcellularLocation>
        <location evidence="1">Membrane</location>
    </subcellularLocation>
</comment>
<dbReference type="PANTHER" id="PTHR35814">
    <property type="match status" value="1"/>
</dbReference>
<evidence type="ECO:0000256" key="4">
    <source>
        <dbReference type="ARBA" id="ARBA00023136"/>
    </source>
</evidence>
<keyword evidence="6" id="KW-1185">Reference proteome</keyword>
<accession>A0A316W1E1</accession>
<name>A0A316W1E1_9BASI</name>
<dbReference type="Pfam" id="PF01124">
    <property type="entry name" value="MAPEG"/>
    <property type="match status" value="1"/>
</dbReference>
<sequence length="173" mass="18875">MPFAYLLTPASLAQSALFAGYYAYLNINVCSYRRLSGVAIGDGLTIGVSMPAAAKTDKEKQVAARGLARAFKAQGDFWSQTPFALIFLSISELNGLPYKWVHIIGSTLFLSRVLASQLALLDTDRKEAVAQDEVKRYRAAEGGARAVTGVIMLGVGFYNLRLGWKPLKDFLSF</sequence>
<dbReference type="GO" id="GO:0016020">
    <property type="term" value="C:membrane"/>
    <property type="evidence" value="ECO:0007669"/>
    <property type="project" value="UniProtKB-SubCell"/>
</dbReference>
<dbReference type="GeneID" id="37035846"/>
<evidence type="ECO:0000256" key="1">
    <source>
        <dbReference type="ARBA" id="ARBA00004370"/>
    </source>
</evidence>
<keyword evidence="4" id="KW-0472">Membrane</keyword>
<organism evidence="5 6">
    <name type="scientific">Ceraceosorus guamensis</name>
    <dbReference type="NCBI Taxonomy" id="1522189"/>
    <lineage>
        <taxon>Eukaryota</taxon>
        <taxon>Fungi</taxon>
        <taxon>Dikarya</taxon>
        <taxon>Basidiomycota</taxon>
        <taxon>Ustilaginomycotina</taxon>
        <taxon>Exobasidiomycetes</taxon>
        <taxon>Ceraceosorales</taxon>
        <taxon>Ceraceosoraceae</taxon>
        <taxon>Ceraceosorus</taxon>
    </lineage>
</organism>
<dbReference type="Gene3D" id="1.20.120.550">
    <property type="entry name" value="Membrane associated eicosanoid/glutathione metabolism-like domain"/>
    <property type="match status" value="1"/>
</dbReference>
<dbReference type="EMBL" id="KZ819380">
    <property type="protein sequence ID" value="PWN42381.1"/>
    <property type="molecule type" value="Genomic_DNA"/>
</dbReference>
<dbReference type="RefSeq" id="XP_025369541.1">
    <property type="nucleotide sequence ID" value="XM_025513976.1"/>
</dbReference>
<dbReference type="AlphaFoldDB" id="A0A316W1E1"/>
<dbReference type="InterPro" id="IPR023352">
    <property type="entry name" value="MAPEG-like_dom_sf"/>
</dbReference>
<dbReference type="InParanoid" id="A0A316W1E1"/>
<gene>
    <name evidence="5" type="ORF">IE81DRAFT_323532</name>
</gene>
<evidence type="ECO:0000256" key="3">
    <source>
        <dbReference type="ARBA" id="ARBA00022989"/>
    </source>
</evidence>
<keyword evidence="2" id="KW-0812">Transmembrane</keyword>
<protein>
    <submittedName>
        <fullName evidence="5">Uncharacterized protein</fullName>
    </submittedName>
</protein>
<evidence type="ECO:0000256" key="2">
    <source>
        <dbReference type="ARBA" id="ARBA00022692"/>
    </source>
</evidence>